<reference evidence="3 4" key="1">
    <citation type="submission" date="2020-08" db="EMBL/GenBank/DDBJ databases">
        <authorList>
            <person name="Koutsovoulos G."/>
            <person name="Danchin GJ E."/>
        </authorList>
    </citation>
    <scope>NUCLEOTIDE SEQUENCE [LARGE SCALE GENOMIC DNA]</scope>
</reference>
<dbReference type="SUPFAM" id="SSF53098">
    <property type="entry name" value="Ribonuclease H-like"/>
    <property type="match status" value="1"/>
</dbReference>
<dbReference type="EMBL" id="CAJEWN010001798">
    <property type="protein sequence ID" value="CAD2200099.1"/>
    <property type="molecule type" value="Genomic_DNA"/>
</dbReference>
<proteinExistence type="predicted"/>
<evidence type="ECO:0000313" key="2">
    <source>
        <dbReference type="EMBL" id="CAD2184907.1"/>
    </source>
</evidence>
<dbReference type="InterPro" id="IPR012337">
    <property type="entry name" value="RNaseH-like_sf"/>
</dbReference>
<dbReference type="PANTHER" id="PTHR37984:SF5">
    <property type="entry name" value="PROTEIN NYNRIN-LIKE"/>
    <property type="match status" value="1"/>
</dbReference>
<dbReference type="InterPro" id="IPR001584">
    <property type="entry name" value="Integrase_cat-core"/>
</dbReference>
<dbReference type="Proteomes" id="UP000580250">
    <property type="component" value="Unassembled WGS sequence"/>
</dbReference>
<organism evidence="3 4">
    <name type="scientific">Meloidogyne enterolobii</name>
    <name type="common">Root-knot nematode worm</name>
    <name type="synonym">Meloidogyne mayaguensis</name>
    <dbReference type="NCBI Taxonomy" id="390850"/>
    <lineage>
        <taxon>Eukaryota</taxon>
        <taxon>Metazoa</taxon>
        <taxon>Ecdysozoa</taxon>
        <taxon>Nematoda</taxon>
        <taxon>Chromadorea</taxon>
        <taxon>Rhabditida</taxon>
        <taxon>Tylenchina</taxon>
        <taxon>Tylenchomorpha</taxon>
        <taxon>Tylenchoidea</taxon>
        <taxon>Meloidogynidae</taxon>
        <taxon>Meloidogyninae</taxon>
        <taxon>Meloidogyne</taxon>
    </lineage>
</organism>
<dbReference type="AlphaFoldDB" id="A0A6V7XLD5"/>
<dbReference type="InterPro" id="IPR050951">
    <property type="entry name" value="Retrovirus_Pol_polyprotein"/>
</dbReference>
<comment type="caution">
    <text evidence="3">The sequence shown here is derived from an EMBL/GenBank/DDBJ whole genome shotgun (WGS) entry which is preliminary data.</text>
</comment>
<name>A0A6V7XLD5_MELEN</name>
<dbReference type="InterPro" id="IPR036397">
    <property type="entry name" value="RNaseH_sf"/>
</dbReference>
<dbReference type="GO" id="GO:0003676">
    <property type="term" value="F:nucleic acid binding"/>
    <property type="evidence" value="ECO:0007669"/>
    <property type="project" value="InterPro"/>
</dbReference>
<dbReference type="EMBL" id="CAJEWN010000521">
    <property type="protein sequence ID" value="CAD2184907.1"/>
    <property type="molecule type" value="Genomic_DNA"/>
</dbReference>
<sequence>MLILNGSHYGIPKVIVSDNGSPFQSFEFKNYCISKGIHQIFSPPYHPQSNGQAERFVDHFKRMMNKNWGKSNWLQEVLLNYRATPHYSLGGKSPAEVFLNRKLRIQLSLVKPEKPINSINIQREEIRNKMKTWFDKHHGTKLNVFEVGDNILFGNYNKNKKIEWLPGKIISKNGVVFKIRSDKLRAIIHRHANQLRKIRNFENQQVVNFGGELHNIFGIKIFKIFQFKIKRVQFKINLMMKKK</sequence>
<evidence type="ECO:0000313" key="4">
    <source>
        <dbReference type="Proteomes" id="UP000580250"/>
    </source>
</evidence>
<accession>A0A6V7XLD5</accession>
<evidence type="ECO:0000313" key="3">
    <source>
        <dbReference type="EMBL" id="CAD2200099.1"/>
    </source>
</evidence>
<evidence type="ECO:0000259" key="1">
    <source>
        <dbReference type="PROSITE" id="PS50994"/>
    </source>
</evidence>
<dbReference type="GO" id="GO:0015074">
    <property type="term" value="P:DNA integration"/>
    <property type="evidence" value="ECO:0007669"/>
    <property type="project" value="InterPro"/>
</dbReference>
<dbReference type="PANTHER" id="PTHR37984">
    <property type="entry name" value="PROTEIN CBG26694"/>
    <property type="match status" value="1"/>
</dbReference>
<dbReference type="OrthoDB" id="10058156at2759"/>
<dbReference type="PROSITE" id="PS50994">
    <property type="entry name" value="INTEGRASE"/>
    <property type="match status" value="1"/>
</dbReference>
<feature type="domain" description="Integrase catalytic" evidence="1">
    <location>
        <begin position="1"/>
        <end position="102"/>
    </location>
</feature>
<gene>
    <name evidence="2" type="ORF">MENT_LOCUS37293</name>
    <name evidence="3" type="ORF">MENT_LOCUS53542</name>
</gene>
<dbReference type="Gene3D" id="3.30.420.10">
    <property type="entry name" value="Ribonuclease H-like superfamily/Ribonuclease H"/>
    <property type="match status" value="1"/>
</dbReference>
<protein>
    <recommendedName>
        <fullName evidence="1">Integrase catalytic domain-containing protein</fullName>
    </recommendedName>
</protein>